<dbReference type="CDD" id="cd05256">
    <property type="entry name" value="UDP_AE_SDR_e"/>
    <property type="match status" value="1"/>
</dbReference>
<organism evidence="2 3">
    <name type="scientific">Candidatus Schekmanbacteria bacterium RIFCSPLOWO2_12_FULL_38_15</name>
    <dbReference type="NCBI Taxonomy" id="1817883"/>
    <lineage>
        <taxon>Bacteria</taxon>
        <taxon>Candidatus Schekmaniibacteriota</taxon>
    </lineage>
</organism>
<sequence>MQNCLIAGGAGFIGSNLCKELLERGHFVRVLDNLSTGKIENIKPFINKIEFIQGDLRSGDDVRKACSEVDYIFHQGAIPSVTRSVQDPIPSNDSNISGTLNLLIAAREAKVKRFIFASSSSVYGDSPSLPKKEDMKPNPLSPYAITKLTGGYYCKVFFSLYGLETVALRYFNVFGPNQEPTSPYSGVISIFIKKLLEKNSPLVYGNGEQSRDFTFVKNVVQANIFAATSPDAAGKIINISCGDRIDLNKMLGQLNRILNLDIKPTYIDPRPGDIMHSRADISLAREILGYKPLVSFEDRLLETVRWYQEDRKEIDN</sequence>
<dbReference type="SUPFAM" id="SSF51735">
    <property type="entry name" value="NAD(P)-binding Rossmann-fold domains"/>
    <property type="match status" value="1"/>
</dbReference>
<proteinExistence type="predicted"/>
<dbReference type="InterPro" id="IPR001509">
    <property type="entry name" value="Epimerase_deHydtase"/>
</dbReference>
<dbReference type="Proteomes" id="UP000178082">
    <property type="component" value="Unassembled WGS sequence"/>
</dbReference>
<reference evidence="2 3" key="1">
    <citation type="journal article" date="2016" name="Nat. Commun.">
        <title>Thousands of microbial genomes shed light on interconnected biogeochemical processes in an aquifer system.</title>
        <authorList>
            <person name="Anantharaman K."/>
            <person name="Brown C.T."/>
            <person name="Hug L.A."/>
            <person name="Sharon I."/>
            <person name="Castelle C.J."/>
            <person name="Probst A.J."/>
            <person name="Thomas B.C."/>
            <person name="Singh A."/>
            <person name="Wilkins M.J."/>
            <person name="Karaoz U."/>
            <person name="Brodie E.L."/>
            <person name="Williams K.H."/>
            <person name="Hubbard S.S."/>
            <person name="Banfield J.F."/>
        </authorList>
    </citation>
    <scope>NUCLEOTIDE SEQUENCE [LARGE SCALE GENOMIC DNA]</scope>
</reference>
<dbReference type="InterPro" id="IPR050177">
    <property type="entry name" value="Lipid_A_modif_metabolic_enz"/>
</dbReference>
<gene>
    <name evidence="2" type="ORF">A3G31_01525</name>
</gene>
<accession>A0A1F7SNY3</accession>
<dbReference type="STRING" id="1817883.A3G31_01525"/>
<dbReference type="PANTHER" id="PTHR43245:SF13">
    <property type="entry name" value="UDP-D-APIOSE_UDP-D-XYLOSE SYNTHASE 2"/>
    <property type="match status" value="1"/>
</dbReference>
<feature type="domain" description="NAD-dependent epimerase/dehydratase" evidence="1">
    <location>
        <begin position="5"/>
        <end position="239"/>
    </location>
</feature>
<evidence type="ECO:0000313" key="2">
    <source>
        <dbReference type="EMBL" id="OGL55473.1"/>
    </source>
</evidence>
<evidence type="ECO:0000259" key="1">
    <source>
        <dbReference type="Pfam" id="PF01370"/>
    </source>
</evidence>
<dbReference type="InterPro" id="IPR036291">
    <property type="entry name" value="NAD(P)-bd_dom_sf"/>
</dbReference>
<name>A0A1F7SNY3_9BACT</name>
<dbReference type="Gene3D" id="3.90.25.10">
    <property type="entry name" value="UDP-galactose 4-epimerase, domain 1"/>
    <property type="match status" value="1"/>
</dbReference>
<dbReference type="Gene3D" id="3.40.50.720">
    <property type="entry name" value="NAD(P)-binding Rossmann-like Domain"/>
    <property type="match status" value="1"/>
</dbReference>
<dbReference type="PANTHER" id="PTHR43245">
    <property type="entry name" value="BIFUNCTIONAL POLYMYXIN RESISTANCE PROTEIN ARNA"/>
    <property type="match status" value="1"/>
</dbReference>
<protein>
    <submittedName>
        <fullName evidence="2">Vi polysaccharide biosynthesis protein VipB/TviC</fullName>
    </submittedName>
</protein>
<dbReference type="EMBL" id="MGDI01000001">
    <property type="protein sequence ID" value="OGL55473.1"/>
    <property type="molecule type" value="Genomic_DNA"/>
</dbReference>
<dbReference type="AlphaFoldDB" id="A0A1F7SNY3"/>
<dbReference type="Pfam" id="PF01370">
    <property type="entry name" value="Epimerase"/>
    <property type="match status" value="1"/>
</dbReference>
<evidence type="ECO:0000313" key="3">
    <source>
        <dbReference type="Proteomes" id="UP000178082"/>
    </source>
</evidence>
<comment type="caution">
    <text evidence="2">The sequence shown here is derived from an EMBL/GenBank/DDBJ whole genome shotgun (WGS) entry which is preliminary data.</text>
</comment>